<dbReference type="InterPro" id="IPR042099">
    <property type="entry name" value="ANL_N_sf"/>
</dbReference>
<evidence type="ECO:0000313" key="16">
    <source>
        <dbReference type="Proteomes" id="UP000887569"/>
    </source>
</evidence>
<comment type="catalytic activity">
    <reaction evidence="9">
        <text>15-hydroxy-(5Z,8Z,11Z,13E)-eicosatetraenoate + ATP + CoA = 15-hydroxy-(5Z,8Z,11Z,13E)-eicosatetraenoyl-CoA + AMP + diphosphate</text>
        <dbReference type="Rhea" id="RHEA:52116"/>
        <dbReference type="ChEBI" id="CHEBI:30616"/>
        <dbReference type="ChEBI" id="CHEBI:33019"/>
        <dbReference type="ChEBI" id="CHEBI:57287"/>
        <dbReference type="ChEBI" id="CHEBI:78832"/>
        <dbReference type="ChEBI" id="CHEBI:136409"/>
        <dbReference type="ChEBI" id="CHEBI:456215"/>
    </reaction>
    <physiologicalReaction direction="left-to-right" evidence="9">
        <dbReference type="Rhea" id="RHEA:52117"/>
    </physiologicalReaction>
</comment>
<proteinExistence type="inferred from homology"/>
<feature type="region of interest" description="Disordered" evidence="14">
    <location>
        <begin position="1"/>
        <end position="20"/>
    </location>
</feature>
<evidence type="ECO:0000256" key="2">
    <source>
        <dbReference type="ARBA" id="ARBA00022598"/>
    </source>
</evidence>
<comment type="catalytic activity">
    <reaction evidence="10">
        <text>(5Z,8Z,11Z,14Z)-eicosatetraenoate + ATP + CoA = (5Z,8Z,11Z,14Z)-eicosatetraenoyl-CoA + AMP + diphosphate</text>
        <dbReference type="Rhea" id="RHEA:19713"/>
        <dbReference type="ChEBI" id="CHEBI:30616"/>
        <dbReference type="ChEBI" id="CHEBI:32395"/>
        <dbReference type="ChEBI" id="CHEBI:33019"/>
        <dbReference type="ChEBI" id="CHEBI:57287"/>
        <dbReference type="ChEBI" id="CHEBI:57368"/>
        <dbReference type="ChEBI" id="CHEBI:456215"/>
        <dbReference type="EC" id="6.2.1.15"/>
    </reaction>
    <physiologicalReaction direction="left-to-right" evidence="10">
        <dbReference type="Rhea" id="RHEA:19714"/>
    </physiologicalReaction>
</comment>
<accession>A0A915C8Z2</accession>
<dbReference type="CDD" id="cd05927">
    <property type="entry name" value="LC-FACS_euk"/>
    <property type="match status" value="1"/>
</dbReference>
<keyword evidence="16" id="KW-1185">Reference proteome</keyword>
<evidence type="ECO:0000256" key="1">
    <source>
        <dbReference type="ARBA" id="ARBA00006432"/>
    </source>
</evidence>
<comment type="catalytic activity">
    <reaction evidence="8">
        <text>12-hydroxy-(5Z,8Z,10E,14Z)-eicosatetraenoate + ATP + CoA = 12-hydroxy-(5Z,8Z,10E,14Z)-eicosatetraenoyl-CoA + AMP + diphosphate</text>
        <dbReference type="Rhea" id="RHEA:52112"/>
        <dbReference type="ChEBI" id="CHEBI:30616"/>
        <dbReference type="ChEBI" id="CHEBI:33019"/>
        <dbReference type="ChEBI" id="CHEBI:57287"/>
        <dbReference type="ChEBI" id="CHEBI:90718"/>
        <dbReference type="ChEBI" id="CHEBI:136408"/>
        <dbReference type="ChEBI" id="CHEBI:456215"/>
    </reaction>
    <physiologicalReaction direction="left-to-right" evidence="8">
        <dbReference type="Rhea" id="RHEA:52113"/>
    </physiologicalReaction>
</comment>
<comment type="function">
    <text evidence="13">Catalyzes the conversion of long-chain fatty acids to their active form acyl-CoAs for both synthesis of cellular lipids, and degradation via beta-oxidation.</text>
</comment>
<dbReference type="WBParaSite" id="PgR099_g003_t01">
    <property type="protein sequence ID" value="PgR099_g003_t01"/>
    <property type="gene ID" value="PgR099_g003"/>
</dbReference>
<comment type="catalytic activity">
    <reaction evidence="6">
        <text>5-hydroxy-(6E,8Z,11Z,14Z)-eicosatetraenoate + ATP + CoA = 5-hydroxy-(6E,8Z,11Z,14Z)-eicosatetraenoyl-CoA + AMP + diphosphate</text>
        <dbReference type="Rhea" id="RHEA:52108"/>
        <dbReference type="ChEBI" id="CHEBI:30616"/>
        <dbReference type="ChEBI" id="CHEBI:33019"/>
        <dbReference type="ChEBI" id="CHEBI:57287"/>
        <dbReference type="ChEBI" id="CHEBI:65341"/>
        <dbReference type="ChEBI" id="CHEBI:136407"/>
        <dbReference type="ChEBI" id="CHEBI:456215"/>
    </reaction>
    <physiologicalReaction direction="left-to-right" evidence="6">
        <dbReference type="Rhea" id="RHEA:52109"/>
    </physiologicalReaction>
</comment>
<organism evidence="16 19">
    <name type="scientific">Parascaris univalens</name>
    <name type="common">Nematode worm</name>
    <dbReference type="NCBI Taxonomy" id="6257"/>
    <lineage>
        <taxon>Eukaryota</taxon>
        <taxon>Metazoa</taxon>
        <taxon>Ecdysozoa</taxon>
        <taxon>Nematoda</taxon>
        <taxon>Chromadorea</taxon>
        <taxon>Rhabditida</taxon>
        <taxon>Spirurina</taxon>
        <taxon>Ascaridomorpha</taxon>
        <taxon>Ascaridoidea</taxon>
        <taxon>Ascarididae</taxon>
        <taxon>Parascaris</taxon>
    </lineage>
</organism>
<evidence type="ECO:0000313" key="17">
    <source>
        <dbReference type="WBParaSite" id="PgR099_g003_t01"/>
    </source>
</evidence>
<keyword evidence="4 13" id="KW-0276">Fatty acid metabolism</keyword>
<comment type="catalytic activity">
    <reaction evidence="7">
        <text>a long-chain fatty acid + ATP + CoA = a long-chain fatty acyl-CoA + AMP + diphosphate</text>
        <dbReference type="Rhea" id="RHEA:15421"/>
        <dbReference type="ChEBI" id="CHEBI:30616"/>
        <dbReference type="ChEBI" id="CHEBI:33019"/>
        <dbReference type="ChEBI" id="CHEBI:57287"/>
        <dbReference type="ChEBI" id="CHEBI:57560"/>
        <dbReference type="ChEBI" id="CHEBI:83139"/>
        <dbReference type="ChEBI" id="CHEBI:456215"/>
        <dbReference type="EC" id="6.2.1.3"/>
    </reaction>
    <physiologicalReaction direction="left-to-right" evidence="7">
        <dbReference type="Rhea" id="RHEA:15422"/>
    </physiologicalReaction>
</comment>
<dbReference type="InterPro" id="IPR020845">
    <property type="entry name" value="AMP-binding_CS"/>
</dbReference>
<name>A0A915C8Z2_PARUN</name>
<dbReference type="GO" id="GO:0016020">
    <property type="term" value="C:membrane"/>
    <property type="evidence" value="ECO:0007669"/>
    <property type="project" value="TreeGrafter"/>
</dbReference>
<dbReference type="Proteomes" id="UP000887569">
    <property type="component" value="Unplaced"/>
</dbReference>
<evidence type="ECO:0000259" key="15">
    <source>
        <dbReference type="Pfam" id="PF00501"/>
    </source>
</evidence>
<dbReference type="GO" id="GO:0005783">
    <property type="term" value="C:endoplasmic reticulum"/>
    <property type="evidence" value="ECO:0007669"/>
    <property type="project" value="TreeGrafter"/>
</dbReference>
<evidence type="ECO:0000313" key="19">
    <source>
        <dbReference type="WBParaSite" id="PgR099_g003_t03"/>
    </source>
</evidence>
<dbReference type="WBParaSite" id="PgR099_g003_t03">
    <property type="protein sequence ID" value="PgR099_g003_t03"/>
    <property type="gene ID" value="PgR099_g003"/>
</dbReference>
<keyword evidence="2 13" id="KW-0436">Ligase</keyword>
<dbReference type="AlphaFoldDB" id="A0A915C8Z2"/>
<dbReference type="SUPFAM" id="SSF56801">
    <property type="entry name" value="Acetyl-CoA synthetase-like"/>
    <property type="match status" value="1"/>
</dbReference>
<evidence type="ECO:0000256" key="7">
    <source>
        <dbReference type="ARBA" id="ARBA00024484"/>
    </source>
</evidence>
<dbReference type="Gene3D" id="3.40.50.12780">
    <property type="entry name" value="N-terminal domain of ligase-like"/>
    <property type="match status" value="1"/>
</dbReference>
<dbReference type="Pfam" id="PF00501">
    <property type="entry name" value="AMP-binding"/>
    <property type="match status" value="1"/>
</dbReference>
<dbReference type="PROSITE" id="PS00455">
    <property type="entry name" value="AMP_BINDING"/>
    <property type="match status" value="1"/>
</dbReference>
<evidence type="ECO:0000256" key="12">
    <source>
        <dbReference type="ARBA" id="ARBA00049139"/>
    </source>
</evidence>
<dbReference type="GO" id="GO:0047676">
    <property type="term" value="F:arachidonate-CoA ligase activity"/>
    <property type="evidence" value="ECO:0007669"/>
    <property type="project" value="UniProtKB-EC"/>
</dbReference>
<keyword evidence="3 13" id="KW-0547">Nucleotide-binding</keyword>
<comment type="catalytic activity">
    <reaction evidence="11">
        <text>(E)-hexadec-2-enoate + ATP + CoA = (2E)-hexadecenoyl-CoA + AMP + diphosphate</text>
        <dbReference type="Rhea" id="RHEA:36139"/>
        <dbReference type="ChEBI" id="CHEBI:30616"/>
        <dbReference type="ChEBI" id="CHEBI:33019"/>
        <dbReference type="ChEBI" id="CHEBI:57287"/>
        <dbReference type="ChEBI" id="CHEBI:61526"/>
        <dbReference type="ChEBI" id="CHEBI:72745"/>
        <dbReference type="ChEBI" id="CHEBI:456215"/>
    </reaction>
    <physiologicalReaction direction="left-to-right" evidence="11">
        <dbReference type="Rhea" id="RHEA:36140"/>
    </physiologicalReaction>
</comment>
<evidence type="ECO:0000256" key="13">
    <source>
        <dbReference type="RuleBase" id="RU369030"/>
    </source>
</evidence>
<evidence type="ECO:0000256" key="8">
    <source>
        <dbReference type="ARBA" id="ARBA00024495"/>
    </source>
</evidence>
<reference evidence="17 18" key="1">
    <citation type="submission" date="2022-11" db="UniProtKB">
        <authorList>
            <consortium name="WormBaseParasite"/>
        </authorList>
    </citation>
    <scope>IDENTIFICATION</scope>
</reference>
<evidence type="ECO:0000256" key="5">
    <source>
        <dbReference type="ARBA" id="ARBA00022840"/>
    </source>
</evidence>
<dbReference type="PANTHER" id="PTHR43272:SF107">
    <property type="entry name" value="LONG-CHAIN-FATTY-ACID--COA LIGASE 5"/>
    <property type="match status" value="1"/>
</dbReference>
<evidence type="ECO:0000313" key="18">
    <source>
        <dbReference type="WBParaSite" id="PgR099_g003_t02"/>
    </source>
</evidence>
<keyword evidence="5 13" id="KW-0067">ATP-binding</keyword>
<dbReference type="InterPro" id="IPR045311">
    <property type="entry name" value="LC-FACS_euk"/>
</dbReference>
<protein>
    <recommendedName>
        <fullName evidence="13">Long-chain-fatty-acid--CoA ligase</fullName>
        <ecNumber evidence="13">6.2.1.3</ecNumber>
    </recommendedName>
</protein>
<dbReference type="EC" id="6.2.1.3" evidence="13"/>
<evidence type="ECO:0000256" key="11">
    <source>
        <dbReference type="ARBA" id="ARBA00024565"/>
    </source>
</evidence>
<evidence type="ECO:0000256" key="3">
    <source>
        <dbReference type="ARBA" id="ARBA00022741"/>
    </source>
</evidence>
<comment type="similarity">
    <text evidence="1 13">Belongs to the ATP-dependent AMP-binding enzyme family.</text>
</comment>
<comment type="catalytic activity">
    <reaction evidence="12">
        <text>hexadecanoate + ATP + CoA = hexadecanoyl-CoA + AMP + diphosphate</text>
        <dbReference type="Rhea" id="RHEA:30751"/>
        <dbReference type="ChEBI" id="CHEBI:7896"/>
        <dbReference type="ChEBI" id="CHEBI:30616"/>
        <dbReference type="ChEBI" id="CHEBI:33019"/>
        <dbReference type="ChEBI" id="CHEBI:57287"/>
        <dbReference type="ChEBI" id="CHEBI:57379"/>
        <dbReference type="ChEBI" id="CHEBI:456215"/>
    </reaction>
    <physiologicalReaction direction="left-to-right" evidence="12">
        <dbReference type="Rhea" id="RHEA:30752"/>
    </physiologicalReaction>
</comment>
<evidence type="ECO:0000256" key="6">
    <source>
        <dbReference type="ARBA" id="ARBA00024469"/>
    </source>
</evidence>
<dbReference type="InterPro" id="IPR000873">
    <property type="entry name" value="AMP-dep_synth/lig_dom"/>
</dbReference>
<evidence type="ECO:0000256" key="9">
    <source>
        <dbReference type="ARBA" id="ARBA00024532"/>
    </source>
</evidence>
<sequence>MNKMSSSNHNALNRNDSNGKSKAFRKLEPLVNIKSQTKLLSDGSRVAACLIGEELMHYNFEDARTLCEAVRHGERVSNNGPMLGYRQTQPDGSQPYVWLTYRQVIDRSINFAYGLLAVGITPGQETFIAIYAKNRPEWTISELAIYNNNSVVVALYDTLGATSRSFIINQASIEVVICDDEAKAASLVKSKHECPTLKYIVMICDFSQDFNESAKAVGISVYAFMEIEKRGSDLTPKPPIKAPEPCDVCTICYTSGTTGVPKGVILTHGNIIAGTTTYQFLKNTHFTSEDVMISYLPLAHIYERVVESMVFQIGARVGFFRGDIKKLGDDIKELKPTFVPLVPRVLTRIFDAVIADVQKSFIRKRVFNVAIAYKKRLMQRGILRSDSLFDKAVFKKIREQMGGKVRFMSIGSAPIAADVLTFARAAMGSIIVEGYGQTECSAICSSGLEADAAPGHVGIPLLCNAIKLVDVPELGYFAKNDVGEICIRGNNVFKGYYKNEEATRETIDENGWLHSGDIGKWTENGTLKIIDRKKHIFKLQQGEYIAPEKIESVYGHSKYISQVFVYGESLKTCLVAVVVPDEKALHETAKEEIAIHDATLDELCSNAALKKVIMDDMIDVGKKGGLQSFEQVKDIFVSSERFTVENDLLTPTLKGRRPNIQKHFAKQIEEMYSKLK</sequence>
<keyword evidence="13" id="KW-0443">Lipid metabolism</keyword>
<evidence type="ECO:0000256" key="10">
    <source>
        <dbReference type="ARBA" id="ARBA00024548"/>
    </source>
</evidence>
<dbReference type="GO" id="GO:0005524">
    <property type="term" value="F:ATP binding"/>
    <property type="evidence" value="ECO:0007669"/>
    <property type="project" value="UniProtKB-KW"/>
</dbReference>
<evidence type="ECO:0000256" key="14">
    <source>
        <dbReference type="SAM" id="MobiDB-lite"/>
    </source>
</evidence>
<feature type="domain" description="AMP-dependent synthetase/ligase" evidence="15">
    <location>
        <begin position="95"/>
        <end position="497"/>
    </location>
</feature>
<dbReference type="WBParaSite" id="PgR099_g003_t02">
    <property type="protein sequence ID" value="PgR099_g003_t02"/>
    <property type="gene ID" value="PgR099_g003"/>
</dbReference>
<dbReference type="PANTHER" id="PTHR43272">
    <property type="entry name" value="LONG-CHAIN-FATTY-ACID--COA LIGASE"/>
    <property type="match status" value="1"/>
</dbReference>
<evidence type="ECO:0000256" key="4">
    <source>
        <dbReference type="ARBA" id="ARBA00022832"/>
    </source>
</evidence>